<protein>
    <submittedName>
        <fullName evidence="2">Uncharacterized protein</fullName>
    </submittedName>
</protein>
<proteinExistence type="predicted"/>
<dbReference type="AlphaFoldDB" id="A0A3B3QN41"/>
<evidence type="ECO:0000256" key="1">
    <source>
        <dbReference type="SAM" id="MobiDB-lite"/>
    </source>
</evidence>
<accession>A0A3B3QN41</accession>
<reference evidence="2" key="1">
    <citation type="submission" date="2025-08" db="UniProtKB">
        <authorList>
            <consortium name="Ensembl"/>
        </authorList>
    </citation>
    <scope>IDENTIFICATION</scope>
</reference>
<feature type="region of interest" description="Disordered" evidence="1">
    <location>
        <begin position="1"/>
        <end position="42"/>
    </location>
</feature>
<dbReference type="Proteomes" id="UP000261540">
    <property type="component" value="Unplaced"/>
</dbReference>
<evidence type="ECO:0000313" key="3">
    <source>
        <dbReference type="Proteomes" id="UP000261540"/>
    </source>
</evidence>
<sequence length="98" mass="10378">RQTESGDEAPSTMSRKPPPPTKFLSATPRDSRPATRNTPLTDSAVNHRATIATMKLGLFCSFIVTMVTSKEASLSVGGRLTVHFSTCDDTSLDPPAGG</sequence>
<evidence type="ECO:0000313" key="2">
    <source>
        <dbReference type="Ensembl" id="ENSPKIP00000007264.1"/>
    </source>
</evidence>
<keyword evidence="3" id="KW-1185">Reference proteome</keyword>
<name>A0A3B3QN41_9TELE</name>
<reference evidence="2" key="2">
    <citation type="submission" date="2025-09" db="UniProtKB">
        <authorList>
            <consortium name="Ensembl"/>
        </authorList>
    </citation>
    <scope>IDENTIFICATION</scope>
</reference>
<organism evidence="2 3">
    <name type="scientific">Paramormyrops kingsleyae</name>
    <dbReference type="NCBI Taxonomy" id="1676925"/>
    <lineage>
        <taxon>Eukaryota</taxon>
        <taxon>Metazoa</taxon>
        <taxon>Chordata</taxon>
        <taxon>Craniata</taxon>
        <taxon>Vertebrata</taxon>
        <taxon>Euteleostomi</taxon>
        <taxon>Actinopterygii</taxon>
        <taxon>Neopterygii</taxon>
        <taxon>Teleostei</taxon>
        <taxon>Osteoglossocephala</taxon>
        <taxon>Osteoglossomorpha</taxon>
        <taxon>Osteoglossiformes</taxon>
        <taxon>Mormyridae</taxon>
        <taxon>Paramormyrops</taxon>
    </lineage>
</organism>
<dbReference type="Ensembl" id="ENSPKIT00000031313.1">
    <property type="protein sequence ID" value="ENSPKIP00000007264.1"/>
    <property type="gene ID" value="ENSPKIG00000023230.1"/>
</dbReference>